<name>A0ABV0ZDI8_9TELE</name>
<sequence>KWKNGEKTGETAASETSLISAVRHKKLREPACTHVCVLVPLIDRGSSSKVIFPKVMTQPSTFDLKKVLKMYLSQPEDRKMGLNQL</sequence>
<comment type="caution">
    <text evidence="1">The sequence shown here is derived from an EMBL/GenBank/DDBJ whole genome shotgun (WGS) entry which is preliminary data.</text>
</comment>
<dbReference type="EMBL" id="JAHRIP010058233">
    <property type="protein sequence ID" value="MEQ2303857.1"/>
    <property type="molecule type" value="Genomic_DNA"/>
</dbReference>
<reference evidence="1 2" key="1">
    <citation type="submission" date="2021-06" db="EMBL/GenBank/DDBJ databases">
        <authorList>
            <person name="Palmer J.M."/>
        </authorList>
    </citation>
    <scope>NUCLEOTIDE SEQUENCE [LARGE SCALE GENOMIC DNA]</scope>
    <source>
        <strain evidence="1 2">AS_MEX2019</strain>
        <tissue evidence="1">Muscle</tissue>
    </source>
</reference>
<evidence type="ECO:0000313" key="1">
    <source>
        <dbReference type="EMBL" id="MEQ2303857.1"/>
    </source>
</evidence>
<keyword evidence="2" id="KW-1185">Reference proteome</keyword>
<accession>A0ABV0ZDI8</accession>
<protein>
    <submittedName>
        <fullName evidence="1">Uncharacterized protein</fullName>
    </submittedName>
</protein>
<gene>
    <name evidence="1" type="ORF">AMECASPLE_021124</name>
</gene>
<dbReference type="Proteomes" id="UP001469553">
    <property type="component" value="Unassembled WGS sequence"/>
</dbReference>
<organism evidence="1 2">
    <name type="scientific">Ameca splendens</name>
    <dbReference type="NCBI Taxonomy" id="208324"/>
    <lineage>
        <taxon>Eukaryota</taxon>
        <taxon>Metazoa</taxon>
        <taxon>Chordata</taxon>
        <taxon>Craniata</taxon>
        <taxon>Vertebrata</taxon>
        <taxon>Euteleostomi</taxon>
        <taxon>Actinopterygii</taxon>
        <taxon>Neopterygii</taxon>
        <taxon>Teleostei</taxon>
        <taxon>Neoteleostei</taxon>
        <taxon>Acanthomorphata</taxon>
        <taxon>Ovalentaria</taxon>
        <taxon>Atherinomorphae</taxon>
        <taxon>Cyprinodontiformes</taxon>
        <taxon>Goodeidae</taxon>
        <taxon>Ameca</taxon>
    </lineage>
</organism>
<proteinExistence type="predicted"/>
<evidence type="ECO:0000313" key="2">
    <source>
        <dbReference type="Proteomes" id="UP001469553"/>
    </source>
</evidence>
<feature type="non-terminal residue" evidence="1">
    <location>
        <position position="1"/>
    </location>
</feature>